<keyword evidence="5" id="KW-0326">Glycosidase</keyword>
<dbReference type="PANTHER" id="PTHR43739">
    <property type="entry name" value="XYLOGLUCANASE (EUROFUNG)"/>
    <property type="match status" value="1"/>
</dbReference>
<evidence type="ECO:0000256" key="3">
    <source>
        <dbReference type="ARBA" id="ARBA00023001"/>
    </source>
</evidence>
<dbReference type="PROSITE" id="PS51173">
    <property type="entry name" value="CBM2"/>
    <property type="match status" value="1"/>
</dbReference>
<dbReference type="FunFam" id="2.130.10.10:FF:000534">
    <property type="entry name" value="Xyloglucanase Xgh74A"/>
    <property type="match status" value="1"/>
</dbReference>
<keyword evidence="2" id="KW-0378">Hydrolase</keyword>
<comment type="caution">
    <text evidence="11">The sequence shown here is derived from an EMBL/GenBank/DDBJ whole genome shotgun (WGS) entry which is preliminary data.</text>
</comment>
<dbReference type="SUPFAM" id="SSF49384">
    <property type="entry name" value="Carbohydrate-binding domain"/>
    <property type="match status" value="1"/>
</dbReference>
<dbReference type="InterPro" id="IPR001919">
    <property type="entry name" value="CBD2"/>
</dbReference>
<dbReference type="GO" id="GO:0010411">
    <property type="term" value="P:xyloglucan metabolic process"/>
    <property type="evidence" value="ECO:0007669"/>
    <property type="project" value="TreeGrafter"/>
</dbReference>
<feature type="compositionally biased region" description="Low complexity" evidence="8">
    <location>
        <begin position="772"/>
        <end position="801"/>
    </location>
</feature>
<name>A0A8J3PF33_9ACTN</name>
<dbReference type="RefSeq" id="WP_166381361.1">
    <property type="nucleotide sequence ID" value="NZ_BAAATT010000022.1"/>
</dbReference>
<dbReference type="SUPFAM" id="SSF110296">
    <property type="entry name" value="Oligoxyloglucan reducing end-specific cellobiohydrolase"/>
    <property type="match status" value="2"/>
</dbReference>
<dbReference type="Gene3D" id="2.130.10.10">
    <property type="entry name" value="YVTN repeat-like/Quinoprotein amine dehydrogenase"/>
    <property type="match status" value="2"/>
</dbReference>
<proteinExistence type="inferred from homology"/>
<keyword evidence="12" id="KW-1185">Reference proteome</keyword>
<evidence type="ECO:0000256" key="5">
    <source>
        <dbReference type="ARBA" id="ARBA00023295"/>
    </source>
</evidence>
<feature type="chain" id="PRO_5039664147" evidence="9">
    <location>
        <begin position="26"/>
        <end position="909"/>
    </location>
</feature>
<evidence type="ECO:0000259" key="10">
    <source>
        <dbReference type="PROSITE" id="PS51173"/>
    </source>
</evidence>
<keyword evidence="6" id="KW-0624">Polysaccharide degradation</keyword>
<feature type="region of interest" description="Disordered" evidence="8">
    <location>
        <begin position="759"/>
        <end position="810"/>
    </location>
</feature>
<sequence>MQPRARRTRTLAGTLAATLTAGALAVVTQLAGGTPAAAASSEPYTWKNVRIDGGGFVPGIIFNPTEQNLIYARTDIGGAYRWNQSTSSWIPLLDFAGWDHWNYNGVLSLATDPVQTSKVYAAVGMYLNSWDPNNGAILRSSDKGATWAATTLPFKVGGNMPGRGMGERLVVDPNRNSTLYFGAEAGNGLWRSTDSGVTWSKVTNFPNAGNYVQDPADTNDYLNYSQGIGWVAFDKSTGSAGSTTQTIYVDVADLQNTVYRSLNGGTSWERVANQPTGYLAHQGEIAGGYLYITTSDKGGPYDGGHGDVWKMQLSTGAWTQISPVPSSDTGNNYFGYSGLSVDRQNPNTLMVTAYSSWYPDTFIWRSTDGGATWRQFYDYAWPNRTNRYTLNISGVPWLDFNEQKSAPEQSPKLGWMTEALEIDPFNANRMLFGTGATIYGTTNLTALDTGGTVALSPFIKGLEETAVLDLISPPTGGAPLISGVGDIGGFRHTSLDVVPDMFDMPYFGSTNSLDYAELNPSYVVRVGKGARTANGQTNIGVSSDGGANWWSGGSPSGAQGGTVALNANGTRVVWSTEANGVFYATSFGGGFSQATGAPATAKVESDRVNPNKFYALYNGTFYVSTNGGQSFTSTATGLGATGNFKAMPGVEGEIWLAGETGVYRSTNSGTSFTKFAASASGVGIGFGKAAPGRTNMAVYTMATIDGVRGVYRSNDVGATWVRINDAQHQYGNAGDAITGDPRTYGRVYLGTNGRGIIYGDSTVTPSSPPASPSASASASPSPSASPSASPRPSASPSASPSPSGPGGKACTATYQVLNSWPGGFTGELKVTSTGTVATTGWRVNFTFTAGQVISQMWGGVKTQTGSAVQAVNEGYNGALAPAASTTAGFNASWNSSSNPIPSPVTCTAL</sequence>
<dbReference type="GO" id="GO:0004553">
    <property type="term" value="F:hydrolase activity, hydrolyzing O-glycosyl compounds"/>
    <property type="evidence" value="ECO:0007669"/>
    <property type="project" value="InterPro"/>
</dbReference>
<dbReference type="Proteomes" id="UP000660339">
    <property type="component" value="Unassembled WGS sequence"/>
</dbReference>
<dbReference type="Pfam" id="PF00553">
    <property type="entry name" value="CBM_2"/>
    <property type="match status" value="1"/>
</dbReference>
<dbReference type="GO" id="GO:0030247">
    <property type="term" value="F:polysaccharide binding"/>
    <property type="evidence" value="ECO:0007669"/>
    <property type="project" value="UniProtKB-UniRule"/>
</dbReference>
<dbReference type="InterPro" id="IPR015943">
    <property type="entry name" value="WD40/YVTN_repeat-like_dom_sf"/>
</dbReference>
<protein>
    <submittedName>
        <fullName evidence="11">Xyloglucanase</fullName>
    </submittedName>
</protein>
<dbReference type="EMBL" id="BONJ01000008">
    <property type="protein sequence ID" value="GIG13953.1"/>
    <property type="molecule type" value="Genomic_DNA"/>
</dbReference>
<feature type="domain" description="CBM2" evidence="10">
    <location>
        <begin position="803"/>
        <end position="909"/>
    </location>
</feature>
<reference evidence="11" key="1">
    <citation type="submission" date="2021-01" db="EMBL/GenBank/DDBJ databases">
        <title>Whole genome shotgun sequence of Catellatospora methionotrophica NBRC 14553.</title>
        <authorList>
            <person name="Komaki H."/>
            <person name="Tamura T."/>
        </authorList>
    </citation>
    <scope>NUCLEOTIDE SEQUENCE</scope>
    <source>
        <strain evidence="11">NBRC 14553</strain>
    </source>
</reference>
<evidence type="ECO:0000256" key="9">
    <source>
        <dbReference type="SAM" id="SignalP"/>
    </source>
</evidence>
<feature type="signal peptide" evidence="9">
    <location>
        <begin position="1"/>
        <end position="25"/>
    </location>
</feature>
<dbReference type="InterPro" id="IPR012291">
    <property type="entry name" value="CBM2_carb-bd_dom_sf"/>
</dbReference>
<organism evidence="11 12">
    <name type="scientific">Catellatospora methionotrophica</name>
    <dbReference type="NCBI Taxonomy" id="121620"/>
    <lineage>
        <taxon>Bacteria</taxon>
        <taxon>Bacillati</taxon>
        <taxon>Actinomycetota</taxon>
        <taxon>Actinomycetes</taxon>
        <taxon>Micromonosporales</taxon>
        <taxon>Micromonosporaceae</taxon>
        <taxon>Catellatospora</taxon>
    </lineage>
</organism>
<evidence type="ECO:0000313" key="12">
    <source>
        <dbReference type="Proteomes" id="UP000660339"/>
    </source>
</evidence>
<gene>
    <name evidence="11" type="ORF">Cme02nite_22850</name>
</gene>
<evidence type="ECO:0000256" key="4">
    <source>
        <dbReference type="ARBA" id="ARBA00023277"/>
    </source>
</evidence>
<keyword evidence="3" id="KW-0136">Cellulose degradation</keyword>
<evidence type="ECO:0000313" key="11">
    <source>
        <dbReference type="EMBL" id="GIG13953.1"/>
    </source>
</evidence>
<dbReference type="PANTHER" id="PTHR43739:SF2">
    <property type="entry name" value="OLIGOXYLOGLUCAN-REDUCING END-SPECIFIC XYLOGLUCANASE-RELATED"/>
    <property type="match status" value="1"/>
</dbReference>
<evidence type="ECO:0000256" key="7">
    <source>
        <dbReference type="ARBA" id="ARBA00037986"/>
    </source>
</evidence>
<dbReference type="InterPro" id="IPR052025">
    <property type="entry name" value="Xyloglucanase_GH74"/>
</dbReference>
<keyword evidence="4" id="KW-0119">Carbohydrate metabolism</keyword>
<dbReference type="GO" id="GO:0030245">
    <property type="term" value="P:cellulose catabolic process"/>
    <property type="evidence" value="ECO:0007669"/>
    <property type="project" value="UniProtKB-KW"/>
</dbReference>
<keyword evidence="1 9" id="KW-0732">Signal</keyword>
<dbReference type="Gene3D" id="2.60.40.290">
    <property type="match status" value="1"/>
</dbReference>
<evidence type="ECO:0000256" key="2">
    <source>
        <dbReference type="ARBA" id="ARBA00022801"/>
    </source>
</evidence>
<evidence type="ECO:0000256" key="1">
    <source>
        <dbReference type="ARBA" id="ARBA00022729"/>
    </source>
</evidence>
<comment type="similarity">
    <text evidence="7">Belongs to the glycosyl hydrolase 74 family.</text>
</comment>
<accession>A0A8J3PF33</accession>
<evidence type="ECO:0000256" key="6">
    <source>
        <dbReference type="ARBA" id="ARBA00023326"/>
    </source>
</evidence>
<dbReference type="InterPro" id="IPR008965">
    <property type="entry name" value="CBM2/CBM3_carb-bd_dom_sf"/>
</dbReference>
<dbReference type="SMART" id="SM00637">
    <property type="entry name" value="CBD_II"/>
    <property type="match status" value="1"/>
</dbReference>
<evidence type="ECO:0000256" key="8">
    <source>
        <dbReference type="SAM" id="MobiDB-lite"/>
    </source>
</evidence>
<dbReference type="AlphaFoldDB" id="A0A8J3PF33"/>